<dbReference type="Proteomes" id="UP000011932">
    <property type="component" value="Chromosome"/>
</dbReference>
<keyword evidence="1" id="KW-1133">Transmembrane helix</keyword>
<accession>M4VY16</accession>
<sequence length="38" mass="4212">MNENKKVTLFSGQHLALYSLCFARFLGLFGCKSVIFAG</sequence>
<proteinExistence type="predicted"/>
<organism evidence="2 3">
    <name type="scientific">Micavibrio aeruginosavorus EPB</name>
    <dbReference type="NCBI Taxonomy" id="349215"/>
    <lineage>
        <taxon>Bacteria</taxon>
        <taxon>Pseudomonadati</taxon>
        <taxon>Bdellovibrionota</taxon>
        <taxon>Bdellovibrionia</taxon>
        <taxon>Bdellovibrionales</taxon>
        <taxon>Pseudobdellovibrionaceae</taxon>
        <taxon>Micavibrio</taxon>
    </lineage>
</organism>
<evidence type="ECO:0000256" key="1">
    <source>
        <dbReference type="SAM" id="Phobius"/>
    </source>
</evidence>
<feature type="transmembrane region" description="Helical" evidence="1">
    <location>
        <begin position="15"/>
        <end position="37"/>
    </location>
</feature>
<gene>
    <name evidence="2" type="ORF">A11S_1251</name>
</gene>
<protein>
    <submittedName>
        <fullName evidence="2">Uncharacterized protein</fullName>
    </submittedName>
</protein>
<keyword evidence="1" id="KW-0812">Transmembrane</keyword>
<keyword evidence="1" id="KW-0472">Membrane</keyword>
<dbReference type="STRING" id="349215.A11S_1251"/>
<evidence type="ECO:0000313" key="3">
    <source>
        <dbReference type="Proteomes" id="UP000011932"/>
    </source>
</evidence>
<dbReference type="KEGG" id="man:A11S_1251"/>
<name>M4VY16_9BACT</name>
<dbReference type="HOGENOM" id="CLU_3330114_0_0_5"/>
<evidence type="ECO:0000313" key="2">
    <source>
        <dbReference type="EMBL" id="AGH98064.1"/>
    </source>
</evidence>
<reference evidence="2 3" key="1">
    <citation type="journal article" date="2013" name="ISME J.">
        <title>By their genes ye shall know them: genomic signatures of predatory bacteria.</title>
        <authorList>
            <person name="Pasternak Z."/>
            <person name="Pietrokovski S."/>
            <person name="Rotem O."/>
            <person name="Gophna U."/>
            <person name="Lurie-Weinberger M.N."/>
            <person name="Jurkevitch E."/>
        </authorList>
    </citation>
    <scope>NUCLEOTIDE SEQUENCE [LARGE SCALE GENOMIC DNA]</scope>
    <source>
        <strain evidence="2">EPB</strain>
    </source>
</reference>
<dbReference type="AlphaFoldDB" id="M4VY16"/>
<dbReference type="EMBL" id="CP003538">
    <property type="protein sequence ID" value="AGH98064.1"/>
    <property type="molecule type" value="Genomic_DNA"/>
</dbReference>